<evidence type="ECO:0000313" key="4">
    <source>
        <dbReference type="EMBL" id="UFP96045.1"/>
    </source>
</evidence>
<dbReference type="PRINTS" id="PR00625">
    <property type="entry name" value="JDOMAIN"/>
</dbReference>
<name>A0ABY3PQV9_9CYAN</name>
<reference evidence="4 5" key="1">
    <citation type="journal article" date="2021" name="Genome Biol. Evol.">
        <title>Complete Genome Sequencing of a Novel Gloeobacter Species from a Waterfall Cave in Mexico.</title>
        <authorList>
            <person name="Saw J.H."/>
            <person name="Cardona T."/>
            <person name="Montejano G."/>
        </authorList>
    </citation>
    <scope>NUCLEOTIDE SEQUENCE [LARGE SCALE GENOMIC DNA]</scope>
    <source>
        <strain evidence="4">MG652769</strain>
    </source>
</reference>
<dbReference type="InterPro" id="IPR036869">
    <property type="entry name" value="J_dom_sf"/>
</dbReference>
<feature type="domain" description="J" evidence="3">
    <location>
        <begin position="5"/>
        <end position="70"/>
    </location>
</feature>
<dbReference type="PANTHER" id="PTHR43096:SF52">
    <property type="entry name" value="DNAJ HOMOLOG 1, MITOCHONDRIAL-RELATED"/>
    <property type="match status" value="1"/>
</dbReference>
<evidence type="ECO:0000259" key="3">
    <source>
        <dbReference type="PROSITE" id="PS50076"/>
    </source>
</evidence>
<organism evidence="4 5">
    <name type="scientific">Gloeobacter morelensis MG652769</name>
    <dbReference type="NCBI Taxonomy" id="2781736"/>
    <lineage>
        <taxon>Bacteria</taxon>
        <taxon>Bacillati</taxon>
        <taxon>Cyanobacteriota</taxon>
        <taxon>Cyanophyceae</taxon>
        <taxon>Gloeobacterales</taxon>
        <taxon>Gloeobacteraceae</taxon>
        <taxon>Gloeobacter</taxon>
        <taxon>Gloeobacter morelensis</taxon>
    </lineage>
</organism>
<dbReference type="SMART" id="SM00271">
    <property type="entry name" value="DnaJ"/>
    <property type="match status" value="1"/>
</dbReference>
<evidence type="ECO:0000313" key="5">
    <source>
        <dbReference type="Proteomes" id="UP001054846"/>
    </source>
</evidence>
<dbReference type="InterPro" id="IPR002939">
    <property type="entry name" value="DnaJ_C"/>
</dbReference>
<dbReference type="Gene3D" id="1.10.287.110">
    <property type="entry name" value="DnaJ domain"/>
    <property type="match status" value="1"/>
</dbReference>
<dbReference type="Proteomes" id="UP001054846">
    <property type="component" value="Chromosome"/>
</dbReference>
<protein>
    <submittedName>
        <fullName evidence="4">DnaJ domain-containing protein</fullName>
    </submittedName>
</protein>
<accession>A0ABY3PQV9</accession>
<dbReference type="InterPro" id="IPR018253">
    <property type="entry name" value="DnaJ_domain_CS"/>
</dbReference>
<dbReference type="Gene3D" id="2.60.260.20">
    <property type="entry name" value="Urease metallochaperone UreE, N-terminal domain"/>
    <property type="match status" value="2"/>
</dbReference>
<dbReference type="SUPFAM" id="SSF49493">
    <property type="entry name" value="HSP40/DnaJ peptide-binding domain"/>
    <property type="match status" value="2"/>
</dbReference>
<dbReference type="CDD" id="cd10747">
    <property type="entry name" value="DnaJ_C"/>
    <property type="match status" value="1"/>
</dbReference>
<dbReference type="PROSITE" id="PS00636">
    <property type="entry name" value="DNAJ_1"/>
    <property type="match status" value="1"/>
</dbReference>
<dbReference type="RefSeq" id="WP_230843289.1">
    <property type="nucleotide sequence ID" value="NZ_CP063845.1"/>
</dbReference>
<proteinExistence type="predicted"/>
<dbReference type="Pfam" id="PF01556">
    <property type="entry name" value="DnaJ_C"/>
    <property type="match status" value="1"/>
</dbReference>
<sequence>MEYRDYYEILGVPKSADEQQIKSTYRKLARQFHPDLNPGDKQAEEKFKTISEAYEVLSDPSKRSRYDQYGRYWQQAGRSGGTPAGGTAPAEAGGGGFEGFDFDFSRFGSFDEFIDSLMGNLRGSGGERTARANVRTTQRPGRSEDVEMPLELTLEEALNGTKKRVRTATGKVVEVNIPAGVHEGTKVRVAGEGSSRGDLFLVVKLKAHPFFAVDGDDLLCEVPLTPAEAALGTKVEVPTLTGRVRVTIPAGTSTGRTLRLAGRGLPRRGGSRGDQLVKIRIEVPTALSSEERDLYEKLSRTESFRPRARFDSQ</sequence>
<dbReference type="PROSITE" id="PS50076">
    <property type="entry name" value="DNAJ_2"/>
    <property type="match status" value="1"/>
</dbReference>
<gene>
    <name evidence="4" type="ORF">ISF26_07495</name>
</gene>
<dbReference type="CDD" id="cd06257">
    <property type="entry name" value="DnaJ"/>
    <property type="match status" value="1"/>
</dbReference>
<dbReference type="Pfam" id="PF00226">
    <property type="entry name" value="DnaJ"/>
    <property type="match status" value="1"/>
</dbReference>
<evidence type="ECO:0000256" key="1">
    <source>
        <dbReference type="ARBA" id="ARBA00023186"/>
    </source>
</evidence>
<dbReference type="SUPFAM" id="SSF46565">
    <property type="entry name" value="Chaperone J-domain"/>
    <property type="match status" value="1"/>
</dbReference>
<dbReference type="InterPro" id="IPR008971">
    <property type="entry name" value="HSP40/DnaJ_pept-bd"/>
</dbReference>
<keyword evidence="1" id="KW-0143">Chaperone</keyword>
<evidence type="ECO:0000256" key="2">
    <source>
        <dbReference type="SAM" id="MobiDB-lite"/>
    </source>
</evidence>
<dbReference type="PANTHER" id="PTHR43096">
    <property type="entry name" value="DNAJ HOMOLOG 1, MITOCHONDRIAL-RELATED"/>
    <property type="match status" value="1"/>
</dbReference>
<dbReference type="EMBL" id="CP063845">
    <property type="protein sequence ID" value="UFP96045.1"/>
    <property type="molecule type" value="Genomic_DNA"/>
</dbReference>
<dbReference type="InterPro" id="IPR001623">
    <property type="entry name" value="DnaJ_domain"/>
</dbReference>
<feature type="region of interest" description="Disordered" evidence="2">
    <location>
        <begin position="291"/>
        <end position="313"/>
    </location>
</feature>
<keyword evidence="5" id="KW-1185">Reference proteome</keyword>